<sequence>MWAPQLSKLPIEVLAGAAILCTSFSQRPSSTASELYSEILCWTILPVLLDVTKIFETEAASSSRLEARNASSASLWIVAAGLLTICLYKTEHGVIVFYVSVSGSRRKRAAQSWFRSGTHASRILDSSSRILDSSSRILDSSSRILDSSFSPAVNTIWGTCLLASFYILTLSNWNLRGSTLSIVAVAALAVVYIAVLPRSNRDTRPLPTVNLDDAIVPLSLRIVLLLLVALGLETVVMAFPRSTISSTLLLGLAKALSWYFTTRAVCNLSWTRVRSHLPISLKVRHTAWCVAAAIGTFSIMATDDPFTQSSGSGAALRVVACFFALGQTVHMMPKQATARWALWILILFPLVPYLANMFAIRAAQSSIPMSFRHATDHPVETLAHGAEASFENLLQRQSQSYAVAHDEYRRRYQMEPPPGFEAWYEFAVSHQSPIIDDFDTMYNAISPFWAISGKEVIEIMGDAQDASGSELWVCELVGSRAKTHCSHSHRTFDRHISTLFDQLLGNLDGAFPNVKFLVNHLDEPRVLIPPAMLERHSLDKKLLNLTSMPHRPVWHVITRFCATNKTSDAQPRAETFGIPFITDSHSALDLCQHPEYSDMHGLFMGPTSFRLVDGLVPILSTGSPSTMGDILFPSPAYTEPEFHYEAAHDVDWDKKRNNLYWAGSTTGGFAFDDQWRFYHRQRFVALTQNLERRRHFYLRERDGVISRAESSFLNCRLFDVAFTRIFQCERRLCRDQRASFNTKRWASSSRAFQSRLVFDMDGNGISGRYYKLLASKSVPLKQTILREWHDDRLMPWVHYIPVSLSMEELPELVTYLLSTETGQQRAKKVADQGRDWFARAMRQDDLSIYSYRLLIELARLQDPERPGRR</sequence>
<name>T5APP7_OPHSC</name>
<dbReference type="InterPro" id="IPR006598">
    <property type="entry name" value="CAP10"/>
</dbReference>
<dbReference type="eggNOG" id="ENOG502S14Y">
    <property type="taxonomic scope" value="Eukaryota"/>
</dbReference>
<dbReference type="SMART" id="SM00672">
    <property type="entry name" value="CAP10"/>
    <property type="match status" value="1"/>
</dbReference>
<dbReference type="InterPro" id="IPR051091">
    <property type="entry name" value="O-Glucosyltr/Glycosyltrsf_90"/>
</dbReference>
<evidence type="ECO:0000259" key="2">
    <source>
        <dbReference type="SMART" id="SM00672"/>
    </source>
</evidence>
<dbReference type="GO" id="GO:0016740">
    <property type="term" value="F:transferase activity"/>
    <property type="evidence" value="ECO:0007669"/>
    <property type="project" value="UniProtKB-KW"/>
</dbReference>
<keyword evidence="3" id="KW-0808">Transferase</keyword>
<dbReference type="Pfam" id="PF05686">
    <property type="entry name" value="Glyco_transf_90"/>
    <property type="match status" value="1"/>
</dbReference>
<dbReference type="AlphaFoldDB" id="T5APP7"/>
<dbReference type="PANTHER" id="PTHR12203:SF61">
    <property type="entry name" value="CAPSULE PROTEIN"/>
    <property type="match status" value="1"/>
</dbReference>
<dbReference type="HOGENOM" id="CLU_005027_2_0_1"/>
<dbReference type="PANTHER" id="PTHR12203">
    <property type="entry name" value="KDEL LYS-ASP-GLU-LEU CONTAINING - RELATED"/>
    <property type="match status" value="1"/>
</dbReference>
<keyword evidence="1" id="KW-0812">Transmembrane</keyword>
<feature type="transmembrane region" description="Helical" evidence="1">
    <location>
        <begin position="152"/>
        <end position="173"/>
    </location>
</feature>
<feature type="transmembrane region" description="Helical" evidence="1">
    <location>
        <begin position="179"/>
        <end position="197"/>
    </location>
</feature>
<organism evidence="3 4">
    <name type="scientific">Ophiocordyceps sinensis (strain Co18 / CGMCC 3.14243)</name>
    <name type="common">Yarsagumba caterpillar fungus</name>
    <name type="synonym">Hirsutella sinensis</name>
    <dbReference type="NCBI Taxonomy" id="911162"/>
    <lineage>
        <taxon>Eukaryota</taxon>
        <taxon>Fungi</taxon>
        <taxon>Dikarya</taxon>
        <taxon>Ascomycota</taxon>
        <taxon>Pezizomycotina</taxon>
        <taxon>Sordariomycetes</taxon>
        <taxon>Hypocreomycetidae</taxon>
        <taxon>Hypocreales</taxon>
        <taxon>Ophiocordycipitaceae</taxon>
        <taxon>Ophiocordyceps</taxon>
    </lineage>
</organism>
<feature type="domain" description="Glycosyl transferase CAP10" evidence="2">
    <location>
        <begin position="577"/>
        <end position="864"/>
    </location>
</feature>
<accession>T5APP7</accession>
<feature type="transmembrane region" description="Helical" evidence="1">
    <location>
        <begin position="218"/>
        <end position="238"/>
    </location>
</feature>
<proteinExistence type="predicted"/>
<keyword evidence="1" id="KW-1133">Transmembrane helix</keyword>
<dbReference type="OrthoDB" id="202415at2759"/>
<feature type="transmembrane region" description="Helical" evidence="1">
    <location>
        <begin position="340"/>
        <end position="360"/>
    </location>
</feature>
<evidence type="ECO:0000313" key="3">
    <source>
        <dbReference type="EMBL" id="EQL03692.1"/>
    </source>
</evidence>
<gene>
    <name evidence="3" type="ORF">OCS_00608</name>
</gene>
<dbReference type="Proteomes" id="UP000019374">
    <property type="component" value="Unassembled WGS sequence"/>
</dbReference>
<protein>
    <submittedName>
        <fullName evidence="3">Glycosyltransferase family 90 protein</fullName>
    </submittedName>
</protein>
<keyword evidence="1" id="KW-0472">Membrane</keyword>
<reference evidence="3 4" key="1">
    <citation type="journal article" date="2013" name="Chin. Sci. Bull.">
        <title>Genome survey uncovers the secrets of sex and lifestyle in caterpillar fungus.</title>
        <authorList>
            <person name="Hu X."/>
            <person name="Zhang Y."/>
            <person name="Xiao G."/>
            <person name="Zheng P."/>
            <person name="Xia Y."/>
            <person name="Zhang X."/>
            <person name="St Leger R.J."/>
            <person name="Liu X."/>
            <person name="Wang C."/>
        </authorList>
    </citation>
    <scope>NUCLEOTIDE SEQUENCE [LARGE SCALE GENOMIC DNA]</scope>
    <source>
        <strain evidence="4">Co18 / CGMCC 3.14243</strain>
        <tissue evidence="3">Fruit-body</tissue>
    </source>
</reference>
<evidence type="ECO:0000313" key="4">
    <source>
        <dbReference type="Proteomes" id="UP000019374"/>
    </source>
</evidence>
<evidence type="ECO:0000256" key="1">
    <source>
        <dbReference type="SAM" id="Phobius"/>
    </source>
</evidence>
<dbReference type="EMBL" id="KE652198">
    <property type="protein sequence ID" value="EQL03692.1"/>
    <property type="molecule type" value="Genomic_DNA"/>
</dbReference>